<dbReference type="InterPro" id="IPR029058">
    <property type="entry name" value="AB_hydrolase_fold"/>
</dbReference>
<keyword evidence="2" id="KW-0378">Hydrolase</keyword>
<dbReference type="Pfam" id="PF12697">
    <property type="entry name" value="Abhydrolase_6"/>
    <property type="match status" value="1"/>
</dbReference>
<feature type="domain" description="AB hydrolase-1" evidence="1">
    <location>
        <begin position="55"/>
        <end position="308"/>
    </location>
</feature>
<reference evidence="3" key="1">
    <citation type="journal article" date="2019" name="Int. J. Syst. Evol. Microbiol.">
        <title>The Global Catalogue of Microorganisms (GCM) 10K type strain sequencing project: providing services to taxonomists for standard genome sequencing and annotation.</title>
        <authorList>
            <consortium name="The Broad Institute Genomics Platform"/>
            <consortium name="The Broad Institute Genome Sequencing Center for Infectious Disease"/>
            <person name="Wu L."/>
            <person name="Ma J."/>
        </authorList>
    </citation>
    <scope>NUCLEOTIDE SEQUENCE [LARGE SCALE GENOMIC DNA]</scope>
    <source>
        <strain evidence="3">TISTR 2562</strain>
    </source>
</reference>
<dbReference type="PANTHER" id="PTHR43433:SF1">
    <property type="entry name" value="BLL5160 PROTEIN"/>
    <property type="match status" value="1"/>
</dbReference>
<evidence type="ECO:0000313" key="2">
    <source>
        <dbReference type="EMBL" id="MFD2739347.1"/>
    </source>
</evidence>
<evidence type="ECO:0000313" key="3">
    <source>
        <dbReference type="Proteomes" id="UP001597474"/>
    </source>
</evidence>
<dbReference type="EMBL" id="JBHUMP010000004">
    <property type="protein sequence ID" value="MFD2739347.1"/>
    <property type="molecule type" value="Genomic_DNA"/>
</dbReference>
<comment type="caution">
    <text evidence="2">The sequence shown here is derived from an EMBL/GenBank/DDBJ whole genome shotgun (WGS) entry which is preliminary data.</text>
</comment>
<proteinExistence type="predicted"/>
<organism evidence="2 3">
    <name type="scientific">Sulfitobacter aestuarii</name>
    <dbReference type="NCBI Taxonomy" id="2161676"/>
    <lineage>
        <taxon>Bacteria</taxon>
        <taxon>Pseudomonadati</taxon>
        <taxon>Pseudomonadota</taxon>
        <taxon>Alphaproteobacteria</taxon>
        <taxon>Rhodobacterales</taxon>
        <taxon>Roseobacteraceae</taxon>
        <taxon>Sulfitobacter</taxon>
    </lineage>
</organism>
<sequence>MILALLVLLGVIALVQWRAATRESLAEAAAPPSGQMVDVDGVQVHARVLGSGPDLVMIHGASGNLRDFTFDLAQRLSPHYRVTLLDRPGLGWTARLPAYAGAWRKTAEPPREQAALLQRAADQLGVKNPIVLGHSYGGAVALAWGLTRPEETAALVLLAAVSKPWPGGLGWLYKLTGSTLGSALVIPMITAFAPKRAVESSIEAIFAPQSAPAGYEAHIGTGLTLRRTSTRANAQQVTSLRPHIVEMSQDYHRLKMPVELVHGSADTIVPLQIHSEPLLKDIPQARLTRLPGIGHMPHHANPQSVIDAIDRAARDAGLRPRP</sequence>
<evidence type="ECO:0000259" key="1">
    <source>
        <dbReference type="Pfam" id="PF12697"/>
    </source>
</evidence>
<dbReference type="PRINTS" id="PR00111">
    <property type="entry name" value="ABHYDROLASE"/>
</dbReference>
<dbReference type="PANTHER" id="PTHR43433">
    <property type="entry name" value="HYDROLASE, ALPHA/BETA FOLD FAMILY PROTEIN"/>
    <property type="match status" value="1"/>
</dbReference>
<gene>
    <name evidence="2" type="ORF">ACFSUD_07205</name>
</gene>
<dbReference type="GO" id="GO:0016787">
    <property type="term" value="F:hydrolase activity"/>
    <property type="evidence" value="ECO:0007669"/>
    <property type="project" value="UniProtKB-KW"/>
</dbReference>
<dbReference type="Gene3D" id="3.40.50.1820">
    <property type="entry name" value="alpha/beta hydrolase"/>
    <property type="match status" value="1"/>
</dbReference>
<protein>
    <submittedName>
        <fullName evidence="2">Alpha/beta fold hydrolase</fullName>
    </submittedName>
</protein>
<dbReference type="Proteomes" id="UP001597474">
    <property type="component" value="Unassembled WGS sequence"/>
</dbReference>
<name>A0ABW5U3M3_9RHOB</name>
<dbReference type="InterPro" id="IPR000073">
    <property type="entry name" value="AB_hydrolase_1"/>
</dbReference>
<dbReference type="InterPro" id="IPR050471">
    <property type="entry name" value="AB_hydrolase"/>
</dbReference>
<dbReference type="RefSeq" id="WP_386372871.1">
    <property type="nucleotide sequence ID" value="NZ_JBHUMP010000004.1"/>
</dbReference>
<keyword evidence="3" id="KW-1185">Reference proteome</keyword>
<dbReference type="SUPFAM" id="SSF53474">
    <property type="entry name" value="alpha/beta-Hydrolases"/>
    <property type="match status" value="1"/>
</dbReference>
<accession>A0ABW5U3M3</accession>